<evidence type="ECO:0000256" key="1">
    <source>
        <dbReference type="ARBA" id="ARBA00004288"/>
    </source>
</evidence>
<evidence type="ECO:0000256" key="3">
    <source>
        <dbReference type="ARBA" id="ARBA00022969"/>
    </source>
</evidence>
<dbReference type="HAMAP" id="MF_00667">
    <property type="entry name" value="SspH"/>
    <property type="match status" value="1"/>
</dbReference>
<dbReference type="Pfam" id="PF08141">
    <property type="entry name" value="SspH"/>
    <property type="match status" value="1"/>
</dbReference>
<dbReference type="OrthoDB" id="1683648at2"/>
<dbReference type="InterPro" id="IPR012610">
    <property type="entry name" value="SASP_SspH"/>
</dbReference>
<dbReference type="GO" id="GO:0030435">
    <property type="term" value="P:sporulation resulting in formation of a cellular spore"/>
    <property type="evidence" value="ECO:0007669"/>
    <property type="project" value="UniProtKB-KW"/>
</dbReference>
<accession>A0A4S4C0E3</accession>
<dbReference type="RefSeq" id="WP_136352788.1">
    <property type="nucleotide sequence ID" value="NZ_CP046266.1"/>
</dbReference>
<evidence type="ECO:0000256" key="4">
    <source>
        <dbReference type="HAMAP-Rule" id="MF_00667"/>
    </source>
</evidence>
<proteinExistence type="evidence at transcript level"/>
<evidence type="ECO:0000256" key="2">
    <source>
        <dbReference type="ARBA" id="ARBA00006573"/>
    </source>
</evidence>
<evidence type="ECO:0000313" key="5">
    <source>
        <dbReference type="EMBL" id="THF80404.1"/>
    </source>
</evidence>
<dbReference type="GO" id="GO:0042601">
    <property type="term" value="C:endospore-forming forespore"/>
    <property type="evidence" value="ECO:0007669"/>
    <property type="project" value="InterPro"/>
</dbReference>
<keyword evidence="6" id="KW-1185">Reference proteome</keyword>
<dbReference type="Proteomes" id="UP000310334">
    <property type="component" value="Unassembled WGS sequence"/>
</dbReference>
<dbReference type="GO" id="GO:0030436">
    <property type="term" value="P:asexual sporulation"/>
    <property type="evidence" value="ECO:0007669"/>
    <property type="project" value="UniProtKB-UniRule"/>
</dbReference>
<keyword evidence="3 4" id="KW-0749">Sporulation</keyword>
<comment type="caution">
    <text evidence="5">The sequence shown here is derived from an EMBL/GenBank/DDBJ whole genome shotgun (WGS) entry which is preliminary data.</text>
</comment>
<gene>
    <name evidence="4" type="primary">sspH</name>
    <name evidence="5" type="ORF">E6W99_08295</name>
</gene>
<dbReference type="NCBIfam" id="TIGR02861">
    <property type="entry name" value="SASP_H"/>
    <property type="match status" value="1"/>
</dbReference>
<organism evidence="5 6">
    <name type="scientific">Metabacillus sediminilitoris</name>
    <dbReference type="NCBI Taxonomy" id="2567941"/>
    <lineage>
        <taxon>Bacteria</taxon>
        <taxon>Bacillati</taxon>
        <taxon>Bacillota</taxon>
        <taxon>Bacilli</taxon>
        <taxon>Bacillales</taxon>
        <taxon>Bacillaceae</taxon>
        <taxon>Metabacillus</taxon>
    </lineage>
</organism>
<dbReference type="EMBL" id="SSNT01000006">
    <property type="protein sequence ID" value="THF80404.1"/>
    <property type="molecule type" value="Genomic_DNA"/>
</dbReference>
<protein>
    <recommendedName>
        <fullName evidence="4">Small, acid-soluble spore protein H</fullName>
        <shortName evidence="4">SASP H</shortName>
    </recommendedName>
</protein>
<comment type="subcellular location">
    <subcellularLocation>
        <location evidence="1 4">Spore core</location>
    </subcellularLocation>
</comment>
<reference evidence="5 6" key="1">
    <citation type="submission" date="2019-04" db="EMBL/GenBank/DDBJ databases">
        <title>Bacillus sediminilitoris sp. nov., isolated from a tidal flat sediment on the East China Sea.</title>
        <authorList>
            <person name="Wei Y."/>
            <person name="Mao H."/>
            <person name="Fang J."/>
        </authorList>
    </citation>
    <scope>NUCLEOTIDE SEQUENCE [LARGE SCALE GENOMIC DNA]</scope>
    <source>
        <strain evidence="5 6">DSL-17</strain>
    </source>
</reference>
<evidence type="ECO:0000313" key="6">
    <source>
        <dbReference type="Proteomes" id="UP000310334"/>
    </source>
</evidence>
<name>A0A4S4C0E3_9BACI</name>
<comment type="induction">
    <text evidence="4">Expressed only in the forespore compartment of sporulating cells.</text>
</comment>
<sequence length="59" mass="6690">MNITRAKEISQLAEMVNVQYQGEAIYIQHVNEDEGTARIYPLTNPQEEKSVPIASLTEQ</sequence>
<comment type="similarity">
    <text evidence="2 4">Belongs to the SspH family.</text>
</comment>
<dbReference type="AlphaFoldDB" id="A0A4S4C0E3"/>